<proteinExistence type="predicted"/>
<organism evidence="2 3">
    <name type="scientific">Brachionus calyciflorus</name>
    <dbReference type="NCBI Taxonomy" id="104777"/>
    <lineage>
        <taxon>Eukaryota</taxon>
        <taxon>Metazoa</taxon>
        <taxon>Spiralia</taxon>
        <taxon>Gnathifera</taxon>
        <taxon>Rotifera</taxon>
        <taxon>Eurotatoria</taxon>
        <taxon>Monogononta</taxon>
        <taxon>Pseudotrocha</taxon>
        <taxon>Ploima</taxon>
        <taxon>Brachionidae</taxon>
        <taxon>Brachionus</taxon>
    </lineage>
</organism>
<comment type="caution">
    <text evidence="2">The sequence shown here is derived from an EMBL/GenBank/DDBJ whole genome shotgun (WGS) entry which is preliminary data.</text>
</comment>
<evidence type="ECO:0000256" key="1">
    <source>
        <dbReference type="SAM" id="SignalP"/>
    </source>
</evidence>
<protein>
    <submittedName>
        <fullName evidence="2">Uncharacterized protein</fullName>
    </submittedName>
</protein>
<name>A0A814J631_9BILA</name>
<accession>A0A814J631</accession>
<dbReference type="EMBL" id="CAJNOC010004799">
    <property type="protein sequence ID" value="CAF1033869.1"/>
    <property type="molecule type" value="Genomic_DNA"/>
</dbReference>
<dbReference type="AlphaFoldDB" id="A0A814J631"/>
<gene>
    <name evidence="2" type="ORF">OXX778_LOCUS18008</name>
</gene>
<evidence type="ECO:0000313" key="2">
    <source>
        <dbReference type="EMBL" id="CAF1033869.1"/>
    </source>
</evidence>
<keyword evidence="1" id="KW-0732">Signal</keyword>
<reference evidence="2" key="1">
    <citation type="submission" date="2021-02" db="EMBL/GenBank/DDBJ databases">
        <authorList>
            <person name="Nowell W R."/>
        </authorList>
    </citation>
    <scope>NUCLEOTIDE SEQUENCE</scope>
    <source>
        <strain evidence="2">Ploen Becks lab</strain>
    </source>
</reference>
<dbReference type="Proteomes" id="UP000663879">
    <property type="component" value="Unassembled WGS sequence"/>
</dbReference>
<keyword evidence="3" id="KW-1185">Reference proteome</keyword>
<sequence>MLRFLTVLFVLNFCILITQSEVAKRQILNGDSGTAVAVDPININFESICEDSRFGPFLNNLVDILKKVRDSVKCPMYDDQSQHKNQMKKRQIVSGNNNSVLSFNAININIESVCKSDDFKPLWQSLADTINNIHNSGFCTIKNYKHF</sequence>
<feature type="signal peptide" evidence="1">
    <location>
        <begin position="1"/>
        <end position="20"/>
    </location>
</feature>
<feature type="chain" id="PRO_5032894237" evidence="1">
    <location>
        <begin position="21"/>
        <end position="147"/>
    </location>
</feature>
<evidence type="ECO:0000313" key="3">
    <source>
        <dbReference type="Proteomes" id="UP000663879"/>
    </source>
</evidence>